<protein>
    <submittedName>
        <fullName evidence="3">M24 family metallopeptidase</fullName>
    </submittedName>
</protein>
<dbReference type="InterPro" id="IPR036005">
    <property type="entry name" value="Creatinase/aminopeptidase-like"/>
</dbReference>
<keyword evidence="4" id="KW-1185">Reference proteome</keyword>
<dbReference type="Proteomes" id="UP001354971">
    <property type="component" value="Unassembled WGS sequence"/>
</dbReference>
<feature type="signal peptide" evidence="1">
    <location>
        <begin position="1"/>
        <end position="20"/>
    </location>
</feature>
<gene>
    <name evidence="3" type="ORF">V0U79_10705</name>
</gene>
<organism evidence="3 4">
    <name type="scientific">Hyphobacterium lacteum</name>
    <dbReference type="NCBI Taxonomy" id="3116575"/>
    <lineage>
        <taxon>Bacteria</taxon>
        <taxon>Pseudomonadati</taxon>
        <taxon>Pseudomonadota</taxon>
        <taxon>Alphaproteobacteria</taxon>
        <taxon>Maricaulales</taxon>
        <taxon>Maricaulaceae</taxon>
        <taxon>Hyphobacterium</taxon>
    </lineage>
</organism>
<dbReference type="Gene3D" id="3.90.230.10">
    <property type="entry name" value="Creatinase/methionine aminopeptidase superfamily"/>
    <property type="match status" value="1"/>
</dbReference>
<dbReference type="Pfam" id="PF00557">
    <property type="entry name" value="Peptidase_M24"/>
    <property type="match status" value="1"/>
</dbReference>
<accession>A0ABU7LSE7</accession>
<feature type="domain" description="Peptidase M24" evidence="2">
    <location>
        <begin position="228"/>
        <end position="419"/>
    </location>
</feature>
<feature type="chain" id="PRO_5046001891" evidence="1">
    <location>
        <begin position="21"/>
        <end position="461"/>
    </location>
</feature>
<evidence type="ECO:0000256" key="1">
    <source>
        <dbReference type="SAM" id="SignalP"/>
    </source>
</evidence>
<reference evidence="3 4" key="1">
    <citation type="submission" date="2024-01" db="EMBL/GenBank/DDBJ databases">
        <title>Hyphobacterium bacterium isolated from marine sediment.</title>
        <authorList>
            <person name="Zhao S."/>
        </authorList>
    </citation>
    <scope>NUCLEOTIDE SEQUENCE [LARGE SCALE GENOMIC DNA]</scope>
    <source>
        <strain evidence="4">HN65</strain>
    </source>
</reference>
<proteinExistence type="predicted"/>
<evidence type="ECO:0000313" key="3">
    <source>
        <dbReference type="EMBL" id="MEE2526841.1"/>
    </source>
</evidence>
<keyword evidence="1" id="KW-0732">Signal</keyword>
<dbReference type="SUPFAM" id="SSF55920">
    <property type="entry name" value="Creatinase/aminopeptidase"/>
    <property type="match status" value="1"/>
</dbReference>
<dbReference type="RefSeq" id="WP_330199504.1">
    <property type="nucleotide sequence ID" value="NZ_JAZDRP010000006.1"/>
</dbReference>
<dbReference type="EMBL" id="JAZDRP010000006">
    <property type="protein sequence ID" value="MEE2526841.1"/>
    <property type="molecule type" value="Genomic_DNA"/>
</dbReference>
<name>A0ABU7LSE7_9PROT</name>
<dbReference type="InterPro" id="IPR000994">
    <property type="entry name" value="Pept_M24"/>
</dbReference>
<evidence type="ECO:0000313" key="4">
    <source>
        <dbReference type="Proteomes" id="UP001354971"/>
    </source>
</evidence>
<sequence>MTGQAVRILAIALSSLVAFALGGELNAQHTEPPLQPMHDTETAAPDMPDILPQRDRAPVIDRIIADRLESVLPQIMREQGVDMWVLMSREYFEEPVVASLLDARSMAARRRTILIFFDPGDGRPVERLTVSRYGLAGLFAPSWVPEEQPDQWQAVADIIVDRDPASIAINTAEMTAFGDGMTVSQYRAMMSALPAAYQERIISGERLSVRWLETRTASEMDIYPGIVRIAHSLMGRAFSREVITPGTTTADDVVWWYREELSRLGLVPWFHPSVGIQRAGHDGMLRGDEIILPGDLLWTDFGITYLRLNTDTQHLAYVLRPGETSAPAGLAEGLQATNRVQDILLSHFRSGLSGNEVLARARAEAVEQGLNPSIYTHPIGLHGHGAGPAIGFWDNQGETPRGAPDIYPDTAWSIELTTFNPVPEWDDQIVDFRSEENAFFDGETVRFLDGRQTELVLIPSD</sequence>
<evidence type="ECO:0000259" key="2">
    <source>
        <dbReference type="Pfam" id="PF00557"/>
    </source>
</evidence>
<comment type="caution">
    <text evidence="3">The sequence shown here is derived from an EMBL/GenBank/DDBJ whole genome shotgun (WGS) entry which is preliminary data.</text>
</comment>